<evidence type="ECO:0000313" key="2">
    <source>
        <dbReference type="Proteomes" id="UP000050277"/>
    </source>
</evidence>
<proteinExistence type="predicted"/>
<keyword evidence="2" id="KW-1185">Reference proteome</keyword>
<dbReference type="Proteomes" id="UP000050277">
    <property type="component" value="Unassembled WGS sequence"/>
</dbReference>
<dbReference type="RefSeq" id="WP_054533149.1">
    <property type="nucleotide sequence ID" value="NZ_LGKP01000008.1"/>
</dbReference>
<sequence length="77" mass="8962">MLGTEPLYIEQLKVEAERLQRRFEQASDVDEFIRVSQEASRRIAVLAPIASIIQRYMLISELAHREYEAQKPQTTEA</sequence>
<protein>
    <submittedName>
        <fullName evidence="1">Uncharacterized protein</fullName>
    </submittedName>
</protein>
<gene>
    <name evidence="1" type="ORF">SE18_04120</name>
</gene>
<dbReference type="STRING" id="70996.SE18_04120"/>
<dbReference type="EMBL" id="LGKP01000008">
    <property type="protein sequence ID" value="KPL90961.1"/>
    <property type="molecule type" value="Genomic_DNA"/>
</dbReference>
<name>A0A0P6Y0N8_9CHLR</name>
<evidence type="ECO:0000313" key="1">
    <source>
        <dbReference type="EMBL" id="KPL90961.1"/>
    </source>
</evidence>
<accession>A0A0P6Y0N8</accession>
<dbReference type="OrthoDB" id="9845509at2"/>
<comment type="caution">
    <text evidence="1">The sequence shown here is derived from an EMBL/GenBank/DDBJ whole genome shotgun (WGS) entry which is preliminary data.</text>
</comment>
<reference evidence="1 2" key="1">
    <citation type="submission" date="2015-07" db="EMBL/GenBank/DDBJ databases">
        <title>Whole genome sequence of Herpetosiphon geysericola DSM 7119.</title>
        <authorList>
            <person name="Hemp J."/>
            <person name="Ward L.M."/>
            <person name="Pace L.A."/>
            <person name="Fischer W.W."/>
        </authorList>
    </citation>
    <scope>NUCLEOTIDE SEQUENCE [LARGE SCALE GENOMIC DNA]</scope>
    <source>
        <strain evidence="1 2">DSM 7119</strain>
    </source>
</reference>
<dbReference type="AlphaFoldDB" id="A0A0P6Y0N8"/>
<organism evidence="1 2">
    <name type="scientific">Herpetosiphon geysericola</name>
    <dbReference type="NCBI Taxonomy" id="70996"/>
    <lineage>
        <taxon>Bacteria</taxon>
        <taxon>Bacillati</taxon>
        <taxon>Chloroflexota</taxon>
        <taxon>Chloroflexia</taxon>
        <taxon>Herpetosiphonales</taxon>
        <taxon>Herpetosiphonaceae</taxon>
        <taxon>Herpetosiphon</taxon>
    </lineage>
</organism>